<reference evidence="3" key="1">
    <citation type="submission" date="2022-07" db="EMBL/GenBank/DDBJ databases">
        <title>Evaluation of T. orientalis genome assembly methods using nanopore sequencing and analysis of variation between genomes.</title>
        <authorList>
            <person name="Yam J."/>
            <person name="Micallef M.L."/>
            <person name="Liu M."/>
            <person name="Djordjevic S.P."/>
            <person name="Bogema D.R."/>
            <person name="Jenkins C."/>
        </authorList>
    </citation>
    <scope>NUCLEOTIDE SEQUENCE</scope>
    <source>
        <strain evidence="3">Fish Creek</strain>
    </source>
</reference>
<dbReference type="EMBL" id="CP056065">
    <property type="protein sequence ID" value="UKJ87718.2"/>
    <property type="molecule type" value="Genomic_DNA"/>
</dbReference>
<sequence length="267" mass="30616">MIFPALRRLKHLYIINSSMYGSRFTGFSELYPKNWVSYTNKHFLTTNISSTSHITSNCTYNTCIDRKYATDTSTNITSTPSTPSKMLTKKELKNFQGHYQRYKRNAGLPEFHNVDLDKNGYIIEPTDKFMLVLTTSKNNVHAQLVNRSKNYKTIFGSFAGNVGYKKKMQQTEKCAYRIGENIARKCKRLGVFAVDVKFRRIMRVETVLQALQSIGLQVGQLIHEPRLPKTGINSVRPRKRRRSSDPLVFISGLLDRLFGPLGRDTTS</sequence>
<name>A0A976M3K7_THEOR</name>
<dbReference type="GO" id="GO:0005840">
    <property type="term" value="C:ribosome"/>
    <property type="evidence" value="ECO:0007669"/>
    <property type="project" value="UniProtKB-KW"/>
</dbReference>
<protein>
    <submittedName>
        <fullName evidence="3">30S ribosomal protein S11</fullName>
    </submittedName>
</protein>
<dbReference type="Proteomes" id="UP000244803">
    <property type="component" value="Chromosome 1"/>
</dbReference>
<dbReference type="SUPFAM" id="SSF53137">
    <property type="entry name" value="Translational machinery components"/>
    <property type="match status" value="1"/>
</dbReference>
<dbReference type="InterPro" id="IPR036967">
    <property type="entry name" value="Ribosomal_uS11_sf"/>
</dbReference>
<gene>
    <name evidence="3" type="ORF">MACJ_000158</name>
</gene>
<keyword evidence="2" id="KW-0687">Ribonucleoprotein</keyword>
<keyword evidence="1 3" id="KW-0689">Ribosomal protein</keyword>
<dbReference type="AlphaFoldDB" id="A0A976M3K7"/>
<dbReference type="GO" id="GO:1990904">
    <property type="term" value="C:ribonucleoprotein complex"/>
    <property type="evidence" value="ECO:0007669"/>
    <property type="project" value="UniProtKB-KW"/>
</dbReference>
<evidence type="ECO:0000256" key="2">
    <source>
        <dbReference type="ARBA" id="ARBA00023274"/>
    </source>
</evidence>
<dbReference type="OrthoDB" id="415302at2759"/>
<organism evidence="3 4">
    <name type="scientific">Theileria orientalis</name>
    <dbReference type="NCBI Taxonomy" id="68886"/>
    <lineage>
        <taxon>Eukaryota</taxon>
        <taxon>Sar</taxon>
        <taxon>Alveolata</taxon>
        <taxon>Apicomplexa</taxon>
        <taxon>Aconoidasida</taxon>
        <taxon>Piroplasmida</taxon>
        <taxon>Theileriidae</taxon>
        <taxon>Theileria</taxon>
    </lineage>
</organism>
<proteinExistence type="predicted"/>
<evidence type="ECO:0000256" key="1">
    <source>
        <dbReference type="ARBA" id="ARBA00022980"/>
    </source>
</evidence>
<evidence type="ECO:0000313" key="3">
    <source>
        <dbReference type="EMBL" id="UKJ87718.2"/>
    </source>
</evidence>
<dbReference type="GO" id="GO:0003735">
    <property type="term" value="F:structural constituent of ribosome"/>
    <property type="evidence" value="ECO:0007669"/>
    <property type="project" value="InterPro"/>
</dbReference>
<accession>A0A976M3K7</accession>
<dbReference type="Gene3D" id="3.30.420.80">
    <property type="entry name" value="Ribosomal protein S11"/>
    <property type="match status" value="1"/>
</dbReference>
<dbReference type="GO" id="GO:0006412">
    <property type="term" value="P:translation"/>
    <property type="evidence" value="ECO:0007669"/>
    <property type="project" value="InterPro"/>
</dbReference>
<evidence type="ECO:0000313" key="4">
    <source>
        <dbReference type="Proteomes" id="UP000244803"/>
    </source>
</evidence>